<dbReference type="PANTHER" id="PTHR28002:SF1">
    <property type="entry name" value="MIOREX COMPLEX COMPONENT 11"/>
    <property type="match status" value="1"/>
</dbReference>
<dbReference type="GO" id="GO:0005739">
    <property type="term" value="C:mitochondrion"/>
    <property type="evidence" value="ECO:0007669"/>
    <property type="project" value="TreeGrafter"/>
</dbReference>
<proteinExistence type="predicted"/>
<feature type="compositionally biased region" description="Basic residues" evidence="1">
    <location>
        <begin position="17"/>
        <end position="30"/>
    </location>
</feature>
<accession>A0A6A6QWE8</accession>
<protein>
    <submittedName>
        <fullName evidence="2">Uncharacterized protein</fullName>
    </submittedName>
</protein>
<name>A0A6A6QWE8_9PEZI</name>
<gene>
    <name evidence="2" type="ORF">BU16DRAFT_458677</name>
</gene>
<keyword evidence="3" id="KW-1185">Reference proteome</keyword>
<dbReference type="EMBL" id="MU004187">
    <property type="protein sequence ID" value="KAF2496536.1"/>
    <property type="molecule type" value="Genomic_DNA"/>
</dbReference>
<evidence type="ECO:0000256" key="1">
    <source>
        <dbReference type="SAM" id="MobiDB-lite"/>
    </source>
</evidence>
<organism evidence="2 3">
    <name type="scientific">Lophium mytilinum</name>
    <dbReference type="NCBI Taxonomy" id="390894"/>
    <lineage>
        <taxon>Eukaryota</taxon>
        <taxon>Fungi</taxon>
        <taxon>Dikarya</taxon>
        <taxon>Ascomycota</taxon>
        <taxon>Pezizomycotina</taxon>
        <taxon>Dothideomycetes</taxon>
        <taxon>Pleosporomycetidae</taxon>
        <taxon>Mytilinidiales</taxon>
        <taxon>Mytilinidiaceae</taxon>
        <taxon>Lophium</taxon>
    </lineage>
</organism>
<dbReference type="AlphaFoldDB" id="A0A6A6QWE8"/>
<dbReference type="PANTHER" id="PTHR28002">
    <property type="entry name" value="MIOREX COMPLEX COMPONENT 11"/>
    <property type="match status" value="1"/>
</dbReference>
<dbReference type="OrthoDB" id="5580261at2759"/>
<feature type="region of interest" description="Disordered" evidence="1">
    <location>
        <begin position="17"/>
        <end position="43"/>
    </location>
</feature>
<reference evidence="2" key="1">
    <citation type="journal article" date="2020" name="Stud. Mycol.">
        <title>101 Dothideomycetes genomes: a test case for predicting lifestyles and emergence of pathogens.</title>
        <authorList>
            <person name="Haridas S."/>
            <person name="Albert R."/>
            <person name="Binder M."/>
            <person name="Bloem J."/>
            <person name="Labutti K."/>
            <person name="Salamov A."/>
            <person name="Andreopoulos B."/>
            <person name="Baker S."/>
            <person name="Barry K."/>
            <person name="Bills G."/>
            <person name="Bluhm B."/>
            <person name="Cannon C."/>
            <person name="Castanera R."/>
            <person name="Culley D."/>
            <person name="Daum C."/>
            <person name="Ezra D."/>
            <person name="Gonzalez J."/>
            <person name="Henrissat B."/>
            <person name="Kuo A."/>
            <person name="Liang C."/>
            <person name="Lipzen A."/>
            <person name="Lutzoni F."/>
            <person name="Magnuson J."/>
            <person name="Mondo S."/>
            <person name="Nolan M."/>
            <person name="Ohm R."/>
            <person name="Pangilinan J."/>
            <person name="Park H.-J."/>
            <person name="Ramirez L."/>
            <person name="Alfaro M."/>
            <person name="Sun H."/>
            <person name="Tritt A."/>
            <person name="Yoshinaga Y."/>
            <person name="Zwiers L.-H."/>
            <person name="Turgeon B."/>
            <person name="Goodwin S."/>
            <person name="Spatafora J."/>
            <person name="Crous P."/>
            <person name="Grigoriev I."/>
        </authorList>
    </citation>
    <scope>NUCLEOTIDE SEQUENCE</scope>
    <source>
        <strain evidence="2">CBS 269.34</strain>
    </source>
</reference>
<dbReference type="InterPro" id="IPR018811">
    <property type="entry name" value="MRX11"/>
</dbReference>
<dbReference type="Proteomes" id="UP000799750">
    <property type="component" value="Unassembled WGS sequence"/>
</dbReference>
<sequence>MKRLTLLRRLAHHLRRPHLRTPHASPHSRHASNSTPPPTRSRIDRINSRLPRFLHPYTTPLASAPASTVTAFLLLHELTAIVPLFALTALFHYTNYLPSSIVEGEWVASGIERFGRYFRRKGWVEDTEGEREGEVAAAERAREGVAVQDERRGNGNGVRLVVEVATAYAITKALLPVRLVGSVWATPWFARVVVVPVLGIGRRVFGR</sequence>
<dbReference type="Pfam" id="PF10306">
    <property type="entry name" value="FLILHELTA"/>
    <property type="match status" value="1"/>
</dbReference>
<evidence type="ECO:0000313" key="2">
    <source>
        <dbReference type="EMBL" id="KAF2496536.1"/>
    </source>
</evidence>
<evidence type="ECO:0000313" key="3">
    <source>
        <dbReference type="Proteomes" id="UP000799750"/>
    </source>
</evidence>